<protein>
    <submittedName>
        <fullName evidence="1">Metal-binding protein</fullName>
    </submittedName>
</protein>
<dbReference type="InterPro" id="IPR003772">
    <property type="entry name" value="YceD"/>
</dbReference>
<dbReference type="RefSeq" id="WP_035893689.1">
    <property type="nucleotide sequence ID" value="NZ_LCUA01000002.1"/>
</dbReference>
<accession>A0A0W0WZI8</accession>
<dbReference type="AlphaFoldDB" id="A0A0W0WZI8"/>
<reference evidence="1 2" key="1">
    <citation type="submission" date="2015-11" db="EMBL/GenBank/DDBJ databases">
        <title>Genomic analysis of 38 Legionella species identifies large and diverse effector repertoires.</title>
        <authorList>
            <person name="Burstein D."/>
            <person name="Amaro F."/>
            <person name="Zusman T."/>
            <person name="Lifshitz Z."/>
            <person name="Cohen O."/>
            <person name="Gilbert J.A."/>
            <person name="Pupko T."/>
            <person name="Shuman H.A."/>
            <person name="Segal G."/>
        </authorList>
    </citation>
    <scope>NUCLEOTIDE SEQUENCE [LARGE SCALE GENOMIC DNA]</scope>
    <source>
        <strain evidence="1 2">Oak Ridge-10</strain>
    </source>
</reference>
<proteinExistence type="predicted"/>
<dbReference type="Pfam" id="PF02620">
    <property type="entry name" value="YceD"/>
    <property type="match status" value="1"/>
</dbReference>
<comment type="caution">
    <text evidence="1">The sequence shown here is derived from an EMBL/GenBank/DDBJ whole genome shotgun (WGS) entry which is preliminary data.</text>
</comment>
<dbReference type="EMBL" id="LNYP01000029">
    <property type="protein sequence ID" value="KTD37733.1"/>
    <property type="molecule type" value="Genomic_DNA"/>
</dbReference>
<evidence type="ECO:0000313" key="1">
    <source>
        <dbReference type="EMBL" id="KTD37733.1"/>
    </source>
</evidence>
<gene>
    <name evidence="1" type="ORF">Loak_1409</name>
</gene>
<name>A0A0W0WZI8_9GAMM</name>
<dbReference type="Proteomes" id="UP000054858">
    <property type="component" value="Unassembled WGS sequence"/>
</dbReference>
<sequence>MKISLTKLAKENERRHVILTIQKRLPEHIHAACQLSCDYWAEAAAKDYILLMMKTEGKIEIVCQRCLQVFFYDYRHETQLAVCSKEMVAERLMDQYECVVSDNYQVDLTELLTDELHLHAPEKHFDPAECDGDIKQYIHDII</sequence>
<dbReference type="PATRIC" id="fig|29423.5.peg.1475"/>
<organism evidence="1 2">
    <name type="scientific">Legionella oakridgensis</name>
    <dbReference type="NCBI Taxonomy" id="29423"/>
    <lineage>
        <taxon>Bacteria</taxon>
        <taxon>Pseudomonadati</taxon>
        <taxon>Pseudomonadota</taxon>
        <taxon>Gammaproteobacteria</taxon>
        <taxon>Legionellales</taxon>
        <taxon>Legionellaceae</taxon>
        <taxon>Legionella</taxon>
    </lineage>
</organism>
<evidence type="ECO:0000313" key="2">
    <source>
        <dbReference type="Proteomes" id="UP000054858"/>
    </source>
</evidence>